<dbReference type="InterPro" id="IPR036049">
    <property type="entry name" value="Ribosomal_uL29_sf"/>
</dbReference>
<reference evidence="9 10" key="1">
    <citation type="submission" date="2017-10" db="EMBL/GenBank/DDBJ databases">
        <title>A novel species of cold-tolerant Malassezia isolated from bats.</title>
        <authorList>
            <person name="Lorch J.M."/>
            <person name="Palmer J.M."/>
            <person name="Vanderwolf K.J."/>
            <person name="Schmidt K.Z."/>
            <person name="Verant M.L."/>
            <person name="Weller T.J."/>
            <person name="Blehert D.S."/>
        </authorList>
    </citation>
    <scope>NUCLEOTIDE SEQUENCE [LARGE SCALE GENOMIC DNA]</scope>
    <source>
        <strain evidence="9 10">NWHC:44797-103</strain>
    </source>
</reference>
<comment type="similarity">
    <text evidence="2">Belongs to the universal ribosomal protein uL29 family.</text>
</comment>
<gene>
    <name evidence="9" type="primary">MRPL4</name>
    <name evidence="9" type="ORF">MVES_002988</name>
</gene>
<keyword evidence="10" id="KW-1185">Reference proteome</keyword>
<dbReference type="Pfam" id="PF06984">
    <property type="entry name" value="MRP-L47"/>
    <property type="match status" value="1"/>
</dbReference>
<dbReference type="GO" id="GO:0032543">
    <property type="term" value="P:mitochondrial translation"/>
    <property type="evidence" value="ECO:0007669"/>
    <property type="project" value="TreeGrafter"/>
</dbReference>
<evidence type="ECO:0000256" key="7">
    <source>
        <dbReference type="ARBA" id="ARBA00035399"/>
    </source>
</evidence>
<evidence type="ECO:0000256" key="1">
    <source>
        <dbReference type="ARBA" id="ARBA00004173"/>
    </source>
</evidence>
<dbReference type="Gene3D" id="6.10.330.20">
    <property type="match status" value="1"/>
</dbReference>
<dbReference type="Proteomes" id="UP000232875">
    <property type="component" value="Unassembled WGS sequence"/>
</dbReference>
<dbReference type="EMBL" id="KZ454992">
    <property type="protein sequence ID" value="PKI83056.1"/>
    <property type="molecule type" value="Genomic_DNA"/>
</dbReference>
<evidence type="ECO:0000313" key="9">
    <source>
        <dbReference type="EMBL" id="PKI83056.1"/>
    </source>
</evidence>
<dbReference type="InterPro" id="IPR038340">
    <property type="entry name" value="MRP-L47_sf"/>
</dbReference>
<evidence type="ECO:0000256" key="5">
    <source>
        <dbReference type="ARBA" id="ARBA00023274"/>
    </source>
</evidence>
<dbReference type="GO" id="GO:0005762">
    <property type="term" value="C:mitochondrial large ribosomal subunit"/>
    <property type="evidence" value="ECO:0007669"/>
    <property type="project" value="TreeGrafter"/>
</dbReference>
<evidence type="ECO:0000256" key="6">
    <source>
        <dbReference type="ARBA" id="ARBA00035289"/>
    </source>
</evidence>
<dbReference type="STRING" id="2020962.A0A2N1J939"/>
<evidence type="ECO:0000256" key="4">
    <source>
        <dbReference type="ARBA" id="ARBA00023128"/>
    </source>
</evidence>
<keyword evidence="4" id="KW-0496">Mitochondrion</keyword>
<dbReference type="AlphaFoldDB" id="A0A2N1J939"/>
<evidence type="ECO:0000256" key="8">
    <source>
        <dbReference type="SAM" id="MobiDB-lite"/>
    </source>
</evidence>
<proteinExistence type="inferred from homology"/>
<name>A0A2N1J939_9BASI</name>
<evidence type="ECO:0000313" key="10">
    <source>
        <dbReference type="Proteomes" id="UP000232875"/>
    </source>
</evidence>
<dbReference type="PANTHER" id="PTHR21183">
    <property type="entry name" value="RIBOSOMAL PROTEIN L47, MITOCHONDRIAL-RELATED"/>
    <property type="match status" value="1"/>
</dbReference>
<evidence type="ECO:0000256" key="3">
    <source>
        <dbReference type="ARBA" id="ARBA00022980"/>
    </source>
</evidence>
<feature type="region of interest" description="Disordered" evidence="8">
    <location>
        <begin position="189"/>
        <end position="215"/>
    </location>
</feature>
<dbReference type="InterPro" id="IPR010729">
    <property type="entry name" value="Ribosomal_uL29_mit"/>
</dbReference>
<dbReference type="OrthoDB" id="270763at2759"/>
<comment type="subcellular location">
    <subcellularLocation>
        <location evidence="1">Mitochondrion</location>
    </subcellularLocation>
</comment>
<evidence type="ECO:0000256" key="2">
    <source>
        <dbReference type="ARBA" id="ARBA00009254"/>
    </source>
</evidence>
<dbReference type="GO" id="GO:0003735">
    <property type="term" value="F:structural constituent of ribosome"/>
    <property type="evidence" value="ECO:0007669"/>
    <property type="project" value="InterPro"/>
</dbReference>
<dbReference type="SUPFAM" id="SSF46561">
    <property type="entry name" value="Ribosomal protein L29 (L29p)"/>
    <property type="match status" value="1"/>
</dbReference>
<dbReference type="PANTHER" id="PTHR21183:SF18">
    <property type="entry name" value="LARGE RIBOSOMAL SUBUNIT PROTEIN UL29M"/>
    <property type="match status" value="1"/>
</dbReference>
<organism evidence="9 10">
    <name type="scientific">Malassezia vespertilionis</name>
    <dbReference type="NCBI Taxonomy" id="2020962"/>
    <lineage>
        <taxon>Eukaryota</taxon>
        <taxon>Fungi</taxon>
        <taxon>Dikarya</taxon>
        <taxon>Basidiomycota</taxon>
        <taxon>Ustilaginomycotina</taxon>
        <taxon>Malasseziomycetes</taxon>
        <taxon>Malasseziales</taxon>
        <taxon>Malasseziaceae</taxon>
        <taxon>Malassezia</taxon>
    </lineage>
</organism>
<protein>
    <recommendedName>
        <fullName evidence="6">Large ribosomal subunit protein uL29m</fullName>
    </recommendedName>
    <alternativeName>
        <fullName evidence="7">54S ribosomal protein L4, mitochondrial</fullName>
    </alternativeName>
</protein>
<accession>A0A2N1J939</accession>
<keyword evidence="5" id="KW-0687">Ribonucleoprotein</keyword>
<keyword evidence="3" id="KW-0689">Ribosomal protein</keyword>
<sequence length="215" mass="24363">MLLGAARGMRIPAHGVRALSTSAARAQAPRPPRMVPVSHVRAGTQTPKDPLDVARRFPDHPLMRFFQRVPVEIAREGTQGKHADERKTIMLPAAVTENDLSHEYSSRSWLASELRRKSSAELHTLWYILIVERNKLATSWEELKRNNAENAARMLGESLSHRHHRVRKSMARIKFVLNERRMALVEAQHNARSGPDTAAYDDEDLFESEVRAAPP</sequence>